<keyword evidence="1" id="KW-1133">Transmembrane helix</keyword>
<feature type="transmembrane region" description="Helical" evidence="1">
    <location>
        <begin position="24"/>
        <end position="43"/>
    </location>
</feature>
<feature type="transmembrane region" description="Helical" evidence="1">
    <location>
        <begin position="64"/>
        <end position="83"/>
    </location>
</feature>
<dbReference type="EMBL" id="CAJOBE010007628">
    <property type="protein sequence ID" value="CAF4041539.1"/>
    <property type="molecule type" value="Genomic_DNA"/>
</dbReference>
<name>A0A814GRP2_9BILA</name>
<evidence type="ECO:0000313" key="3">
    <source>
        <dbReference type="EMBL" id="CAF4041539.1"/>
    </source>
</evidence>
<protein>
    <submittedName>
        <fullName evidence="2">Uncharacterized protein</fullName>
    </submittedName>
</protein>
<evidence type="ECO:0000313" key="4">
    <source>
        <dbReference type="Proteomes" id="UP000663889"/>
    </source>
</evidence>
<evidence type="ECO:0000313" key="2">
    <source>
        <dbReference type="EMBL" id="CAF1000025.1"/>
    </source>
</evidence>
<organism evidence="2 4">
    <name type="scientific">Rotaria sordida</name>
    <dbReference type="NCBI Taxonomy" id="392033"/>
    <lineage>
        <taxon>Eukaryota</taxon>
        <taxon>Metazoa</taxon>
        <taxon>Spiralia</taxon>
        <taxon>Gnathifera</taxon>
        <taxon>Rotifera</taxon>
        <taxon>Eurotatoria</taxon>
        <taxon>Bdelloidea</taxon>
        <taxon>Philodinida</taxon>
        <taxon>Philodinidae</taxon>
        <taxon>Rotaria</taxon>
    </lineage>
</organism>
<gene>
    <name evidence="3" type="ORF">FNK824_LOCUS28203</name>
    <name evidence="2" type="ORF">SEV965_LOCUS10736</name>
</gene>
<feature type="transmembrane region" description="Helical" evidence="1">
    <location>
        <begin position="103"/>
        <end position="123"/>
    </location>
</feature>
<keyword evidence="1" id="KW-0812">Transmembrane</keyword>
<accession>A0A814GRP2</accession>
<dbReference type="SUPFAM" id="SSF81321">
    <property type="entry name" value="Family A G protein-coupled receptor-like"/>
    <property type="match status" value="1"/>
</dbReference>
<dbReference type="Proteomes" id="UP000663874">
    <property type="component" value="Unassembled WGS sequence"/>
</dbReference>
<proteinExistence type="predicted"/>
<evidence type="ECO:0000256" key="1">
    <source>
        <dbReference type="SAM" id="Phobius"/>
    </source>
</evidence>
<dbReference type="Gene3D" id="1.20.1070.10">
    <property type="entry name" value="Rhodopsin 7-helix transmembrane proteins"/>
    <property type="match status" value="1"/>
</dbReference>
<dbReference type="Proteomes" id="UP000663889">
    <property type="component" value="Unassembled WGS sequence"/>
</dbReference>
<sequence length="144" mass="16377">MICIGTCLFKSSSLYTYDTIAHQISPNIIIVGFSIGLLIRICWQKNRIGQSLKWRKHWKMTLQLLFVSIIYLIIGLPLTLMHLLSVCGVSSYVASVVIEYTQFLNYCTILLCPIASVATLPQLRNGRKNMLRLRYRGRAIAPIT</sequence>
<comment type="caution">
    <text evidence="2">The sequence shown here is derived from an EMBL/GenBank/DDBJ whole genome shotgun (WGS) entry which is preliminary data.</text>
</comment>
<keyword evidence="1" id="KW-0472">Membrane</keyword>
<dbReference type="AlphaFoldDB" id="A0A814GRP2"/>
<dbReference type="EMBL" id="CAJNOU010000446">
    <property type="protein sequence ID" value="CAF1000025.1"/>
    <property type="molecule type" value="Genomic_DNA"/>
</dbReference>
<reference evidence="2" key="1">
    <citation type="submission" date="2021-02" db="EMBL/GenBank/DDBJ databases">
        <authorList>
            <person name="Nowell W R."/>
        </authorList>
    </citation>
    <scope>NUCLEOTIDE SEQUENCE</scope>
</reference>